<protein>
    <submittedName>
        <fullName evidence="1">Uncharacterized protein</fullName>
    </submittedName>
</protein>
<name>A0A5E4MFJ8_9HEMI</name>
<proteinExistence type="predicted"/>
<dbReference type="Proteomes" id="UP000325440">
    <property type="component" value="Unassembled WGS sequence"/>
</dbReference>
<organism evidence="1 2">
    <name type="scientific">Cinara cedri</name>
    <dbReference type="NCBI Taxonomy" id="506608"/>
    <lineage>
        <taxon>Eukaryota</taxon>
        <taxon>Metazoa</taxon>
        <taxon>Ecdysozoa</taxon>
        <taxon>Arthropoda</taxon>
        <taxon>Hexapoda</taxon>
        <taxon>Insecta</taxon>
        <taxon>Pterygota</taxon>
        <taxon>Neoptera</taxon>
        <taxon>Paraneoptera</taxon>
        <taxon>Hemiptera</taxon>
        <taxon>Sternorrhyncha</taxon>
        <taxon>Aphidomorpha</taxon>
        <taxon>Aphidoidea</taxon>
        <taxon>Aphididae</taxon>
        <taxon>Lachninae</taxon>
        <taxon>Cinara</taxon>
    </lineage>
</organism>
<gene>
    <name evidence="1" type="ORF">CINCED_3A011664</name>
</gene>
<accession>A0A5E4MFJ8</accession>
<evidence type="ECO:0000313" key="1">
    <source>
        <dbReference type="EMBL" id="VVC30985.1"/>
    </source>
</evidence>
<dbReference type="AlphaFoldDB" id="A0A5E4MFJ8"/>
<reference evidence="1 2" key="1">
    <citation type="submission" date="2019-08" db="EMBL/GenBank/DDBJ databases">
        <authorList>
            <person name="Alioto T."/>
            <person name="Alioto T."/>
            <person name="Gomez Garrido J."/>
        </authorList>
    </citation>
    <scope>NUCLEOTIDE SEQUENCE [LARGE SCALE GENOMIC DNA]</scope>
</reference>
<dbReference type="EMBL" id="CABPRJ010000558">
    <property type="protein sequence ID" value="VVC30985.1"/>
    <property type="molecule type" value="Genomic_DNA"/>
</dbReference>
<feature type="non-terminal residue" evidence="1">
    <location>
        <position position="214"/>
    </location>
</feature>
<keyword evidence="2" id="KW-1185">Reference proteome</keyword>
<sequence>MAHSSHSNVDFLRVGINAEIKENLNVKKSYDGALVSFQCRFLKSGGINAEIKENLNVKKSYDCFLCHTVKHKINDCSKFAVLLLGARHALKPETTAKHVLTDLNVASMAMAGEISSEDLNKLATTGMVTNKIYLRAFKRVVKNITKEQKKFKKEKLVSFEKAVDNVMEAKMNTMKASVKVEEAMVKAMETGIQEDKNAAKGAIMEVCMANAVME</sequence>
<evidence type="ECO:0000313" key="2">
    <source>
        <dbReference type="Proteomes" id="UP000325440"/>
    </source>
</evidence>